<name>A0A967BDZ0_9RHOB</name>
<organism evidence="1 2">
    <name type="scientific">Roseovarius gahaiensis</name>
    <dbReference type="NCBI Taxonomy" id="2716691"/>
    <lineage>
        <taxon>Bacteria</taxon>
        <taxon>Pseudomonadati</taxon>
        <taxon>Pseudomonadota</taxon>
        <taxon>Alphaproteobacteria</taxon>
        <taxon>Rhodobacterales</taxon>
        <taxon>Roseobacteraceae</taxon>
        <taxon>Roseovarius</taxon>
    </lineage>
</organism>
<protein>
    <submittedName>
        <fullName evidence="1">Uncharacterized protein</fullName>
    </submittedName>
</protein>
<reference evidence="1" key="1">
    <citation type="submission" date="2020-03" db="EMBL/GenBank/DDBJ databases">
        <title>Roseovarius gahaiensis sp. nov., isolated from Gahai Saline Lake, China.</title>
        <authorList>
            <person name="Sun X."/>
        </authorList>
    </citation>
    <scope>NUCLEOTIDE SEQUENCE</scope>
    <source>
        <strain evidence="1">GH877</strain>
    </source>
</reference>
<dbReference type="Proteomes" id="UP000639775">
    <property type="component" value="Unassembled WGS sequence"/>
</dbReference>
<evidence type="ECO:0000313" key="1">
    <source>
        <dbReference type="EMBL" id="NHQ74156.1"/>
    </source>
</evidence>
<accession>A0A967BDZ0</accession>
<evidence type="ECO:0000313" key="2">
    <source>
        <dbReference type="Proteomes" id="UP000639775"/>
    </source>
</evidence>
<dbReference type="AlphaFoldDB" id="A0A967BDZ0"/>
<proteinExistence type="predicted"/>
<keyword evidence="2" id="KW-1185">Reference proteome</keyword>
<sequence>MTDKRAPSISGPVLLWTQGGAASGSTGHGVWVRARWRGIKAAGRCAIDGPPLRPGDWAGLRPELERRAPVAAIKCYSTKAGSPRRGPSVAQLIVQKRGGFGAAARRASIPRRAMGLVGAQ</sequence>
<comment type="caution">
    <text evidence="1">The sequence shown here is derived from an EMBL/GenBank/DDBJ whole genome shotgun (WGS) entry which is preliminary data.</text>
</comment>
<dbReference type="EMBL" id="JAAORB010000008">
    <property type="protein sequence ID" value="NHQ74156.1"/>
    <property type="molecule type" value="Genomic_DNA"/>
</dbReference>
<gene>
    <name evidence="1" type="ORF">HAT86_06705</name>
</gene>
<dbReference type="RefSeq" id="WP_167194784.1">
    <property type="nucleotide sequence ID" value="NZ_JAAORB010000008.1"/>
</dbReference>